<evidence type="ECO:0000256" key="1">
    <source>
        <dbReference type="SAM" id="SignalP"/>
    </source>
</evidence>
<feature type="chain" id="PRO_5045885189" description="PBP domain-containing protein" evidence="1">
    <location>
        <begin position="24"/>
        <end position="371"/>
    </location>
</feature>
<dbReference type="Gene3D" id="3.40.190.10">
    <property type="entry name" value="Periplasmic binding protein-like II"/>
    <property type="match status" value="1"/>
</dbReference>
<reference evidence="2 3" key="1">
    <citation type="submission" date="2024-03" db="EMBL/GenBank/DDBJ databases">
        <title>YIM 134122 draft genome.</title>
        <authorList>
            <person name="Zuo S."/>
            <person name="Xiong L."/>
        </authorList>
    </citation>
    <scope>NUCLEOTIDE SEQUENCE [LARGE SCALE GENOMIC DNA]</scope>
    <source>
        <strain evidence="2 3">YIM 134122</strain>
    </source>
</reference>
<feature type="signal peptide" evidence="1">
    <location>
        <begin position="1"/>
        <end position="23"/>
    </location>
</feature>
<dbReference type="SUPFAM" id="SSF53850">
    <property type="entry name" value="Periplasmic binding protein-like II"/>
    <property type="match status" value="1"/>
</dbReference>
<keyword evidence="1" id="KW-0732">Signal</keyword>
<keyword evidence="3" id="KW-1185">Reference proteome</keyword>
<gene>
    <name evidence="2" type="ORF">WJX64_14550</name>
</gene>
<dbReference type="RefSeq" id="WP_342115360.1">
    <property type="nucleotide sequence ID" value="NZ_JBCAUN010000003.1"/>
</dbReference>
<dbReference type="Proteomes" id="UP001425155">
    <property type="component" value="Unassembled WGS sequence"/>
</dbReference>
<organism evidence="2 3">
    <name type="scientific">Leifsonia stereocauli</name>
    <dbReference type="NCBI Taxonomy" id="3134136"/>
    <lineage>
        <taxon>Bacteria</taxon>
        <taxon>Bacillati</taxon>
        <taxon>Actinomycetota</taxon>
        <taxon>Actinomycetes</taxon>
        <taxon>Micrococcales</taxon>
        <taxon>Microbacteriaceae</taxon>
        <taxon>Leifsonia</taxon>
    </lineage>
</organism>
<evidence type="ECO:0000313" key="2">
    <source>
        <dbReference type="EMBL" id="MEN1947775.1"/>
    </source>
</evidence>
<accession>A0ABU9W6Z2</accession>
<protein>
    <recommendedName>
        <fullName evidence="4">PBP domain-containing protein</fullName>
    </recommendedName>
</protein>
<sequence length="371" mass="37199">MKFKKVVALGAAVGVALSGIALASPAYADPVSNSYSIVGSDTLDSVTNALVNGTSVTGPTVRITSAGASIGSYDAFGSPLIQTKANGVYFGRPAGSSAGRDALRRSMDGAPYAPGGSNPTPAKVITGQVDIARSSSGPGSGNISAAGKLLYVPFARDAVSYAYKGGTAAWATLTPSQLKQIFDGTLTSVDGVAVNPRLPQTGSGTRTFWLGALGYTGTTAPGVSDVGNVTPENDASVLAAGDIIPFSVANWVAQANNVTSSNTTTVAGVALGSPVSGEPGFSGTGSALVPNADFYANTTFGRDTYLIVERARVTVGDSKYDAKLANLVDTTKATGLTSFASLIATQPGSIKKKFGFVAPLSSTPISAFAAG</sequence>
<proteinExistence type="predicted"/>
<evidence type="ECO:0008006" key="4">
    <source>
        <dbReference type="Google" id="ProtNLM"/>
    </source>
</evidence>
<evidence type="ECO:0000313" key="3">
    <source>
        <dbReference type="Proteomes" id="UP001425155"/>
    </source>
</evidence>
<comment type="caution">
    <text evidence="2">The sequence shown here is derived from an EMBL/GenBank/DDBJ whole genome shotgun (WGS) entry which is preliminary data.</text>
</comment>
<name>A0ABU9W6Z2_9MICO</name>
<dbReference type="EMBL" id="JBCLVG010000003">
    <property type="protein sequence ID" value="MEN1947775.1"/>
    <property type="molecule type" value="Genomic_DNA"/>
</dbReference>